<dbReference type="AlphaFoldDB" id="A0A8C4XV92"/>
<reference evidence="1" key="1">
    <citation type="submission" date="2025-08" db="UniProtKB">
        <authorList>
            <consortium name="Ensembl"/>
        </authorList>
    </citation>
    <scope>IDENTIFICATION</scope>
</reference>
<reference evidence="1" key="2">
    <citation type="submission" date="2025-09" db="UniProtKB">
        <authorList>
            <consortium name="Ensembl"/>
        </authorList>
    </citation>
    <scope>IDENTIFICATION</scope>
</reference>
<accession>A0A8C4XV92</accession>
<keyword evidence="2" id="KW-1185">Reference proteome</keyword>
<name>A0A8C4XV92_FALTI</name>
<dbReference type="Ensembl" id="ENSFTIT00000025463.1">
    <property type="protein sequence ID" value="ENSFTIP00000024432.1"/>
    <property type="gene ID" value="ENSFTIG00000015604.1"/>
</dbReference>
<evidence type="ECO:0000313" key="1">
    <source>
        <dbReference type="Ensembl" id="ENSFTIP00000024432.1"/>
    </source>
</evidence>
<organism evidence="1 2">
    <name type="scientific">Falco tinnunculus</name>
    <name type="common">Common kestrel</name>
    <dbReference type="NCBI Taxonomy" id="100819"/>
    <lineage>
        <taxon>Eukaryota</taxon>
        <taxon>Metazoa</taxon>
        <taxon>Chordata</taxon>
        <taxon>Craniata</taxon>
        <taxon>Vertebrata</taxon>
        <taxon>Euteleostomi</taxon>
        <taxon>Archelosauria</taxon>
        <taxon>Archosauria</taxon>
        <taxon>Dinosauria</taxon>
        <taxon>Saurischia</taxon>
        <taxon>Theropoda</taxon>
        <taxon>Coelurosauria</taxon>
        <taxon>Aves</taxon>
        <taxon>Neognathae</taxon>
        <taxon>Neoaves</taxon>
        <taxon>Telluraves</taxon>
        <taxon>Australaves</taxon>
        <taxon>Falconiformes</taxon>
        <taxon>Falconidae</taxon>
        <taxon>Falco</taxon>
    </lineage>
</organism>
<dbReference type="Proteomes" id="UP000694562">
    <property type="component" value="Unplaced"/>
</dbReference>
<evidence type="ECO:0000313" key="2">
    <source>
        <dbReference type="Proteomes" id="UP000694562"/>
    </source>
</evidence>
<proteinExistence type="predicted"/>
<dbReference type="OrthoDB" id="9398360at2759"/>
<sequence length="105" mass="11750">MPIAHLLELWKGIEVEPMETEVSGGMLAYMFKPYNRNDTGMYYTSVAYSGVPRLRTSMRGFQRFKSCKSLPSAAACSTSCDARHQSASKQVVFGKQRVAPVFGFR</sequence>
<protein>
    <submittedName>
        <fullName evidence="1">Uncharacterized protein</fullName>
    </submittedName>
</protein>